<protein>
    <submittedName>
        <fullName evidence="2">Cupin domain-containing protein</fullName>
    </submittedName>
</protein>
<dbReference type="EMBL" id="JBFTEZ010000001">
    <property type="protein sequence ID" value="MEX6462763.1"/>
    <property type="molecule type" value="Genomic_DNA"/>
</dbReference>
<dbReference type="Gene3D" id="2.60.120.10">
    <property type="entry name" value="Jelly Rolls"/>
    <property type="match status" value="1"/>
</dbReference>
<dbReference type="RefSeq" id="WP_017835864.1">
    <property type="nucleotide sequence ID" value="NZ_JBFTEZ010000001.1"/>
</dbReference>
<proteinExistence type="predicted"/>
<reference evidence="3" key="1">
    <citation type="submission" date="2024-07" db="EMBL/GenBank/DDBJ databases">
        <title>Pseudomonas strain that inhibits Aeromonas fish pathogens.</title>
        <authorList>
            <person name="Wildschutte H."/>
        </authorList>
    </citation>
    <scope>NUCLEOTIDE SEQUENCE [LARGE SCALE GENOMIC DNA]</scope>
    <source>
        <strain evidence="3">n60</strain>
    </source>
</reference>
<evidence type="ECO:0000313" key="3">
    <source>
        <dbReference type="Proteomes" id="UP001560293"/>
    </source>
</evidence>
<keyword evidence="3" id="KW-1185">Reference proteome</keyword>
<accession>A0ABV3YD17</accession>
<organism evidence="2 3">
    <name type="scientific">Dietzia cinnamea</name>
    <dbReference type="NCBI Taxonomy" id="321318"/>
    <lineage>
        <taxon>Bacteria</taxon>
        <taxon>Bacillati</taxon>
        <taxon>Actinomycetota</taxon>
        <taxon>Actinomycetes</taxon>
        <taxon>Mycobacteriales</taxon>
        <taxon>Dietziaceae</taxon>
        <taxon>Dietzia</taxon>
    </lineage>
</organism>
<feature type="domain" description="(S)-ureidoglycine aminohydrolase cupin" evidence="1">
    <location>
        <begin position="53"/>
        <end position="108"/>
    </location>
</feature>
<dbReference type="SUPFAM" id="SSF51182">
    <property type="entry name" value="RmlC-like cupins"/>
    <property type="match status" value="1"/>
</dbReference>
<evidence type="ECO:0000259" key="1">
    <source>
        <dbReference type="Pfam" id="PF05899"/>
    </source>
</evidence>
<dbReference type="InterPro" id="IPR011051">
    <property type="entry name" value="RmlC_Cupin_sf"/>
</dbReference>
<comment type="caution">
    <text evidence="2">The sequence shown here is derived from an EMBL/GenBank/DDBJ whole genome shotgun (WGS) entry which is preliminary data.</text>
</comment>
<dbReference type="InterPro" id="IPR014710">
    <property type="entry name" value="RmlC-like_jellyroll"/>
</dbReference>
<dbReference type="InterPro" id="IPR008579">
    <property type="entry name" value="UGlyAH_Cupin_dom"/>
</dbReference>
<sequence length="111" mass="12450">MRKSQIDATEYEPFLEDGQQLGEVHWLRQSSGAEVVHLAGVWRISPEEAPESFEYPFETEETIHVLEGSVTIDVPGAEPLFLTEGDIASFTKGTVSTWTVQAPFRKFFVCS</sequence>
<dbReference type="Pfam" id="PF05899">
    <property type="entry name" value="Cupin_3"/>
    <property type="match status" value="1"/>
</dbReference>
<dbReference type="Proteomes" id="UP001560293">
    <property type="component" value="Unassembled WGS sequence"/>
</dbReference>
<name>A0ABV3YD17_9ACTN</name>
<evidence type="ECO:0000313" key="2">
    <source>
        <dbReference type="EMBL" id="MEX6462763.1"/>
    </source>
</evidence>
<gene>
    <name evidence="2" type="ORF">AB6N35_00080</name>
</gene>